<gene>
    <name evidence="6" type="primary">rpl10</name>
    <name evidence="6" type="synonym">rplP0</name>
    <name evidence="9" type="ORF">SAMN04515625_0341</name>
</gene>
<protein>
    <recommendedName>
        <fullName evidence="6">Large ribosomal subunit protein uL10</fullName>
    </recommendedName>
    <alternativeName>
        <fullName evidence="6">Acidic ribosomal protein P0 homolog</fullName>
    </alternativeName>
</protein>
<dbReference type="InterPro" id="IPR043164">
    <property type="entry name" value="Ribosomal_uL10-like_insert_sf"/>
</dbReference>
<evidence type="ECO:0000256" key="1">
    <source>
        <dbReference type="ARBA" id="ARBA00008889"/>
    </source>
</evidence>
<dbReference type="InterPro" id="IPR022909">
    <property type="entry name" value="Ribosomal_uL10_arc"/>
</dbReference>
<dbReference type="AlphaFoldDB" id="A0A1H2QUM4"/>
<evidence type="ECO:0000259" key="8">
    <source>
        <dbReference type="Pfam" id="PF17777"/>
    </source>
</evidence>
<dbReference type="Gene3D" id="3.90.105.20">
    <property type="match status" value="1"/>
</dbReference>
<comment type="subunit">
    <text evidence="6">Part of the 50S ribosomal subunit. Forms part of the ribosomal stalk which helps the ribosome interact with GTP-bound translation factors. Forms a heptameric L10(L12)2(L12)2(L12)2 complex, where L10 forms an elongated spine to which the L12 dimers bind in a sequential fashion.</text>
</comment>
<dbReference type="Gene3D" id="6.10.140.760">
    <property type="match status" value="1"/>
</dbReference>
<proteinExistence type="inferred from homology"/>
<dbReference type="EMBL" id="FNMU01000001">
    <property type="protein sequence ID" value="SDW10139.1"/>
    <property type="molecule type" value="Genomic_DNA"/>
</dbReference>
<evidence type="ECO:0000313" key="10">
    <source>
        <dbReference type="Proteomes" id="UP000198669"/>
    </source>
</evidence>
<dbReference type="PANTHER" id="PTHR45699:SF3">
    <property type="entry name" value="LARGE RIBOSOMAL SUBUNIT PROTEIN UL10"/>
    <property type="match status" value="1"/>
</dbReference>
<sequence length="345" mass="36877">MMEEELHHSEHIPQWKKQEIEDIKALIEKYPLFGIVGVGGIPAKQLQAMRRELKDVAVLKVSRNTLVNRALEGSSKDCSEMIDYLNQQCALIFTNENPFKLYKLLEQSKTPSPIKAGAIAPQDIKVEKGPTSFPPGPILGDLQSAGIPASIDGGKVVVSENKVVTEEGNVVSQNLASMLARLEIFPIEVGLDLHAVFEDGSIFTPDVLAIDNDKYFSDIAAASRQAFNLAVNVAYPTTATISTLISKASSEAMNLGINATVLEPEIMDSLLGKAHSQMISLASAVSANNEDAVDEDLKSVLGAAAQSAAATVEEQPAEEAAEEEVEEEEEDAEEGGMAGLGALFG</sequence>
<keyword evidence="2 6" id="KW-0699">rRNA-binding</keyword>
<dbReference type="InterPro" id="IPR050323">
    <property type="entry name" value="Ribosomal_protein_uL10"/>
</dbReference>
<comment type="similarity">
    <text evidence="1 6">Belongs to the universal ribosomal protein uL10 family.</text>
</comment>
<dbReference type="InterPro" id="IPR043141">
    <property type="entry name" value="Ribosomal_uL10-like_sf"/>
</dbReference>
<dbReference type="HAMAP" id="MF_00280">
    <property type="entry name" value="Ribosomal_uL10_arch"/>
    <property type="match status" value="1"/>
</dbReference>
<dbReference type="Pfam" id="PF17777">
    <property type="entry name" value="RL10P_insert"/>
    <property type="match status" value="1"/>
</dbReference>
<organism evidence="9 10">
    <name type="scientific">Methanohalophilus halophilus</name>
    <dbReference type="NCBI Taxonomy" id="2177"/>
    <lineage>
        <taxon>Archaea</taxon>
        <taxon>Methanobacteriati</taxon>
        <taxon>Methanobacteriota</taxon>
        <taxon>Stenosarchaea group</taxon>
        <taxon>Methanomicrobia</taxon>
        <taxon>Methanosarcinales</taxon>
        <taxon>Methanosarcinaceae</taxon>
        <taxon>Methanohalophilus</taxon>
    </lineage>
</organism>
<dbReference type="Pfam" id="PF00466">
    <property type="entry name" value="Ribosomal_L10"/>
    <property type="match status" value="1"/>
</dbReference>
<feature type="region of interest" description="Disordered" evidence="7">
    <location>
        <begin position="305"/>
        <end position="345"/>
    </location>
</feature>
<keyword evidence="5 6" id="KW-0687">Ribonucleoprotein</keyword>
<evidence type="ECO:0000256" key="3">
    <source>
        <dbReference type="ARBA" id="ARBA00022884"/>
    </source>
</evidence>
<dbReference type="PANTHER" id="PTHR45699">
    <property type="entry name" value="60S ACIDIC RIBOSOMAL PROTEIN P0"/>
    <property type="match status" value="1"/>
</dbReference>
<accession>A0A1H2QUM4</accession>
<dbReference type="GO" id="GO:0022625">
    <property type="term" value="C:cytosolic large ribosomal subunit"/>
    <property type="evidence" value="ECO:0007669"/>
    <property type="project" value="TreeGrafter"/>
</dbReference>
<dbReference type="InterPro" id="IPR040637">
    <property type="entry name" value="Ribosomal_uL10-like_insert"/>
</dbReference>
<comment type="function">
    <text evidence="6">Forms part of the ribosomal stalk, playing a central role in the interaction of the ribosome with GTP-bound translation factors.</text>
</comment>
<feature type="domain" description="Large ribosomal subunit protein uL10-like insertion" evidence="8">
    <location>
        <begin position="115"/>
        <end position="184"/>
    </location>
</feature>
<keyword evidence="3 6" id="KW-0694">RNA-binding</keyword>
<evidence type="ECO:0000256" key="5">
    <source>
        <dbReference type="ARBA" id="ARBA00023274"/>
    </source>
</evidence>
<dbReference type="NCBIfam" id="NF003098">
    <property type="entry name" value="PRK04019.1-5"/>
    <property type="match status" value="1"/>
</dbReference>
<dbReference type="SUPFAM" id="SSF160369">
    <property type="entry name" value="Ribosomal protein L10-like"/>
    <property type="match status" value="1"/>
</dbReference>
<evidence type="ECO:0000256" key="2">
    <source>
        <dbReference type="ARBA" id="ARBA00022730"/>
    </source>
</evidence>
<dbReference type="GO" id="GO:0070180">
    <property type="term" value="F:large ribosomal subunit rRNA binding"/>
    <property type="evidence" value="ECO:0007669"/>
    <property type="project" value="UniProtKB-UniRule"/>
</dbReference>
<evidence type="ECO:0000313" key="9">
    <source>
        <dbReference type="EMBL" id="SDW10139.1"/>
    </source>
</evidence>
<feature type="compositionally biased region" description="Gly residues" evidence="7">
    <location>
        <begin position="336"/>
        <end position="345"/>
    </location>
</feature>
<dbReference type="Gene3D" id="3.30.70.1730">
    <property type="match status" value="1"/>
</dbReference>
<dbReference type="InterPro" id="IPR001790">
    <property type="entry name" value="Ribosomal_uL10"/>
</dbReference>
<dbReference type="Proteomes" id="UP000198669">
    <property type="component" value="Unassembled WGS sequence"/>
</dbReference>
<dbReference type="GO" id="GO:0003735">
    <property type="term" value="F:structural constituent of ribosome"/>
    <property type="evidence" value="ECO:0007669"/>
    <property type="project" value="TreeGrafter"/>
</dbReference>
<reference evidence="9 10" key="1">
    <citation type="submission" date="2016-10" db="EMBL/GenBank/DDBJ databases">
        <authorList>
            <person name="de Groot N.N."/>
        </authorList>
    </citation>
    <scope>NUCLEOTIDE SEQUENCE [LARGE SCALE GENOMIC DNA]</scope>
    <source>
        <strain evidence="9 10">Z-7982</strain>
    </source>
</reference>
<feature type="compositionally biased region" description="Acidic residues" evidence="7">
    <location>
        <begin position="315"/>
        <end position="334"/>
    </location>
</feature>
<name>A0A1H2QUM4_9EURY</name>
<dbReference type="GO" id="GO:0000027">
    <property type="term" value="P:ribosomal large subunit assembly"/>
    <property type="evidence" value="ECO:0007669"/>
    <property type="project" value="TreeGrafter"/>
</dbReference>
<evidence type="ECO:0000256" key="4">
    <source>
        <dbReference type="ARBA" id="ARBA00022980"/>
    </source>
</evidence>
<evidence type="ECO:0000256" key="7">
    <source>
        <dbReference type="SAM" id="MobiDB-lite"/>
    </source>
</evidence>
<dbReference type="CDD" id="cd05795">
    <property type="entry name" value="Ribosomal_P0_L10e"/>
    <property type="match status" value="1"/>
</dbReference>
<feature type="compositionally biased region" description="Low complexity" evidence="7">
    <location>
        <begin position="305"/>
        <end position="314"/>
    </location>
</feature>
<evidence type="ECO:0000256" key="6">
    <source>
        <dbReference type="HAMAP-Rule" id="MF_00280"/>
    </source>
</evidence>
<keyword evidence="4 6" id="KW-0689">Ribosomal protein</keyword>
<dbReference type="GO" id="GO:0002181">
    <property type="term" value="P:cytoplasmic translation"/>
    <property type="evidence" value="ECO:0007669"/>
    <property type="project" value="TreeGrafter"/>
</dbReference>